<name>A0A167HQK7_9BURK</name>
<sequence>MPELPVFTTATAVDEGVDTAVLQTGDSSLTQAVLLDWMGQQPIAFHRIYVDISGSVTAAVWLSMVLSHMASGLSQIDAQRIYRFTLGRTQCEAETGLTDAEQRKAHRLLVKAGILFVRYPNKSEAHSATTHTPSFQLDLRKLTALLLTRSEGLADMLRASATLAPALDVPALERNALERAARRRA</sequence>
<proteinExistence type="predicted"/>
<evidence type="ECO:0000313" key="3">
    <source>
        <dbReference type="Proteomes" id="UP000185657"/>
    </source>
</evidence>
<protein>
    <submittedName>
        <fullName evidence="1">Uncharacterized protein</fullName>
    </submittedName>
</protein>
<evidence type="ECO:0000313" key="1">
    <source>
        <dbReference type="EMBL" id="AOW13316.1"/>
    </source>
</evidence>
<accession>A0A167HQK7</accession>
<evidence type="ECO:0000313" key="2">
    <source>
        <dbReference type="EMBL" id="OAD41597.1"/>
    </source>
</evidence>
<reference evidence="1 4" key="2">
    <citation type="submission" date="2016-10" db="EMBL/GenBank/DDBJ databases">
        <title>Hydorgenophaga sp. LPB0072 isolated from gastropod.</title>
        <authorList>
            <person name="Kim E."/>
            <person name="Yi H."/>
        </authorList>
    </citation>
    <scope>NUCLEOTIDE SEQUENCE [LARGE SCALE GENOMIC DNA]</scope>
    <source>
        <strain evidence="1 4">LPB0072</strain>
    </source>
</reference>
<gene>
    <name evidence="1" type="ORF">LPB072_11080</name>
    <name evidence="2" type="ORF">LPB72_09695</name>
</gene>
<dbReference type="KEGG" id="hyl:LPB072_11080"/>
<evidence type="ECO:0000313" key="4">
    <source>
        <dbReference type="Proteomes" id="UP000185680"/>
    </source>
</evidence>
<dbReference type="Proteomes" id="UP000185680">
    <property type="component" value="Chromosome"/>
</dbReference>
<dbReference type="EMBL" id="LVWD01000013">
    <property type="protein sequence ID" value="OAD41597.1"/>
    <property type="molecule type" value="Genomic_DNA"/>
</dbReference>
<dbReference type="Proteomes" id="UP000185657">
    <property type="component" value="Unassembled WGS sequence"/>
</dbReference>
<dbReference type="AlphaFoldDB" id="A0A167HQK7"/>
<reference evidence="2 3" key="1">
    <citation type="submission" date="2016-02" db="EMBL/GenBank/DDBJ databases">
        <title>Draft genome sequence of Hydrogenophaga sp. LPB0072.</title>
        <authorList>
            <person name="Shin S.-K."/>
            <person name="Yi H."/>
        </authorList>
    </citation>
    <scope>NUCLEOTIDE SEQUENCE [LARGE SCALE GENOMIC DNA]</scope>
    <source>
        <strain evidence="2 3">LPB0072</strain>
    </source>
</reference>
<dbReference type="STRING" id="1763535.LPB072_11080"/>
<organism evidence="1 4">
    <name type="scientific">Hydrogenophaga crassostreae</name>
    <dbReference type="NCBI Taxonomy" id="1763535"/>
    <lineage>
        <taxon>Bacteria</taxon>
        <taxon>Pseudomonadati</taxon>
        <taxon>Pseudomonadota</taxon>
        <taxon>Betaproteobacteria</taxon>
        <taxon>Burkholderiales</taxon>
        <taxon>Comamonadaceae</taxon>
        <taxon>Hydrogenophaga</taxon>
    </lineage>
</organism>
<dbReference type="EMBL" id="CP017476">
    <property type="protein sequence ID" value="AOW13316.1"/>
    <property type="molecule type" value="Genomic_DNA"/>
</dbReference>
<keyword evidence="3" id="KW-1185">Reference proteome</keyword>